<keyword evidence="3" id="KW-1185">Reference proteome</keyword>
<dbReference type="InterPro" id="IPR058588">
    <property type="entry name" value="E2-CBASS"/>
</dbReference>
<evidence type="ECO:0000259" key="1">
    <source>
        <dbReference type="Pfam" id="PF26395"/>
    </source>
</evidence>
<gene>
    <name evidence="2" type="ORF">IEG06_00830</name>
</gene>
<sequence>MSNYIKNARQARKKGFSAKFQLEKIKELFPNLKIIKSKGNNFEIEIKLRPTTLSEEYDVKICFDKFLGVNVYVINKKLKIAKNRTKLPHIYPPFNAQRLCLYSPKKRQWTREKLLVSTILPWASEWLQFYELWLVNGDWLGGGHDEYSDYVENKKVKNE</sequence>
<dbReference type="RefSeq" id="WP_191100787.1">
    <property type="nucleotide sequence ID" value="NZ_JACXXH010000001.1"/>
</dbReference>
<dbReference type="Proteomes" id="UP000627521">
    <property type="component" value="Unassembled WGS sequence"/>
</dbReference>
<reference evidence="2 3" key="1">
    <citation type="submission" date="2020-09" db="EMBL/GenBank/DDBJ databases">
        <title>Bacillus nautilus sp. nov., Chryseoglobus crepusculi sp. nov, and Psychrobacter noctis sp. nov., isolated from deep-sea sponges from the equatorial Atlantic.</title>
        <authorList>
            <person name="Stennett H.L."/>
            <person name="Williams S.E."/>
        </authorList>
    </citation>
    <scope>NUCLEOTIDE SEQUENCE [LARGE SCALE GENOMIC DNA]</scope>
    <source>
        <strain evidence="2 3">28M-24</strain>
    </source>
</reference>
<evidence type="ECO:0000313" key="3">
    <source>
        <dbReference type="Proteomes" id="UP000627521"/>
    </source>
</evidence>
<name>A0ABR8LSN9_9FLAO</name>
<accession>A0ABR8LSN9</accession>
<evidence type="ECO:0000313" key="2">
    <source>
        <dbReference type="EMBL" id="MBD3861974.1"/>
    </source>
</evidence>
<dbReference type="Pfam" id="PF26395">
    <property type="entry name" value="E2-CBASS"/>
    <property type="match status" value="1"/>
</dbReference>
<comment type="caution">
    <text evidence="2">The sequence shown here is derived from an EMBL/GenBank/DDBJ whole genome shotgun (WGS) entry which is preliminary data.</text>
</comment>
<dbReference type="EMBL" id="JACXXH010000001">
    <property type="protein sequence ID" value="MBD3861974.1"/>
    <property type="molecule type" value="Genomic_DNA"/>
</dbReference>
<feature type="domain" description="Type II CBASS E2 protein" evidence="1">
    <location>
        <begin position="21"/>
        <end position="144"/>
    </location>
</feature>
<protein>
    <recommendedName>
        <fullName evidence="1">Type II CBASS E2 protein domain-containing protein</fullName>
    </recommendedName>
</protein>
<proteinExistence type="predicted"/>
<organism evidence="2 3">
    <name type="scientific">Olleya marilimosa</name>
    <dbReference type="NCBI Taxonomy" id="272164"/>
    <lineage>
        <taxon>Bacteria</taxon>
        <taxon>Pseudomonadati</taxon>
        <taxon>Bacteroidota</taxon>
        <taxon>Flavobacteriia</taxon>
        <taxon>Flavobacteriales</taxon>
        <taxon>Flavobacteriaceae</taxon>
    </lineage>
</organism>